<keyword evidence="2" id="KW-1185">Reference proteome</keyword>
<dbReference type="KEGG" id="api:100574565"/>
<sequence>MKNRWIKTSSLHLSNVYLSYKILFWNIIKKITLMGLAEIKDEPFNKLKIFYPRIYHISYDNYILNIELKYGKEADDSRNIIDALKLSSNEFAEYKNKFPKLFEFSYVTYRKRMENKDMFTKEEFMAIRKANFPLPDENYEQHKSKMDSLDIDPIPYDVFCFLKGLYPDLFELRYSYRLTKVYREIQRVNYLDDKFKLYEDYEIVSEIIKRSNPYLELEEKVENLLKHMMNGQEFNQLTKYFPKVFRPYSDFVYLWNIREKPNEESDVMDEEMFNSFKKAYFVSINETYMEYKTRMESLELTAVPSKFLRYFKSIYPDLINTHQYYFAKTELYKAVELRYIQSHLTKEIEQIGYSPLSSNDYSNFQKYFPRIFDSHTNYLKVTIEENERNKNEGVDGDLMPIIFNHDEFDSIKTAYYPRLSENYDSYKARMISLGLWVLENNAFRSFKAVYPNPTTSEAYAEYRTVFEMIDNNKGTPIIGIRHIMTEEEFGIDLIQDFPKLFESWEEFIERRIISDSKYKMKSLFKDDGIFSKNLFNDMRIVYHPKLGQDFISFLTINSSLGLPDNASRWTSYFKKIIKLYPMFFESFDNYEVRLKGKPLECLKLNEKMFYTFFEIFPFPYESYAQYKIRNAGATYKLSEEEFSYYRQVFPLISETYNKYKKRLEIEICIEFVNEDLFVLFKSLFPQIDEYYETYKSRVDVSLMKSDEKTKKKLAFLVKYMKFHALKYWSLNYTDTYAKTTDKSGATNIETNGAMTYEEFQAFKFSLPIPNELREDYIFRINELVSSRKCDDTPKQVKPEILPLELFQDLLNCELCLFIYLFITNIRVTPSTLS</sequence>
<accession>A0A8R2JPQ6</accession>
<dbReference type="EnsemblMetazoa" id="XM_029487626.1">
    <property type="protein sequence ID" value="XP_029343486.1"/>
    <property type="gene ID" value="LOC100574565"/>
</dbReference>
<reference evidence="1" key="2">
    <citation type="submission" date="2022-06" db="UniProtKB">
        <authorList>
            <consortium name="EnsemblMetazoa"/>
        </authorList>
    </citation>
    <scope>IDENTIFICATION</scope>
</reference>
<reference evidence="2" key="1">
    <citation type="submission" date="2010-06" db="EMBL/GenBank/DDBJ databases">
        <authorList>
            <person name="Jiang H."/>
            <person name="Abraham K."/>
            <person name="Ali S."/>
            <person name="Alsbrooks S.L."/>
            <person name="Anim B.N."/>
            <person name="Anosike U.S."/>
            <person name="Attaway T."/>
            <person name="Bandaranaike D.P."/>
            <person name="Battles P.K."/>
            <person name="Bell S.N."/>
            <person name="Bell A.V."/>
            <person name="Beltran B."/>
            <person name="Bickham C."/>
            <person name="Bustamante Y."/>
            <person name="Caleb T."/>
            <person name="Canada A."/>
            <person name="Cardenas V."/>
            <person name="Carter K."/>
            <person name="Chacko J."/>
            <person name="Chandrabose M.N."/>
            <person name="Chavez D."/>
            <person name="Chavez A."/>
            <person name="Chen L."/>
            <person name="Chu H.-S."/>
            <person name="Claassen K.J."/>
            <person name="Cockrell R."/>
            <person name="Collins M."/>
            <person name="Cooper J.A."/>
            <person name="Cree A."/>
            <person name="Curry S.M."/>
            <person name="Da Y."/>
            <person name="Dao M.D."/>
            <person name="Das B."/>
            <person name="Davila M.-L."/>
            <person name="Davy-Carroll L."/>
            <person name="Denson S."/>
            <person name="Dinh H."/>
            <person name="Ebong V.E."/>
            <person name="Edwards J.R."/>
            <person name="Egan A."/>
            <person name="El-Daye J."/>
            <person name="Escobedo L."/>
            <person name="Fernandez S."/>
            <person name="Fernando P.R."/>
            <person name="Flagg N."/>
            <person name="Forbes L.D."/>
            <person name="Fowler R.G."/>
            <person name="Fu Q."/>
            <person name="Gabisi R.A."/>
            <person name="Ganer J."/>
            <person name="Garbino Pronczuk A."/>
            <person name="Garcia R.M."/>
            <person name="Garner T."/>
            <person name="Garrett T.E."/>
            <person name="Gonzalez D.A."/>
            <person name="Hamid H."/>
            <person name="Hawkins E.S."/>
            <person name="Hirani K."/>
            <person name="Hogues M.E."/>
            <person name="Hollins B."/>
            <person name="Hsiao C.-H."/>
            <person name="Jabil R."/>
            <person name="James M.L."/>
            <person name="Jhangiani S.N."/>
            <person name="Johnson B."/>
            <person name="Johnson Q."/>
            <person name="Joshi V."/>
            <person name="Kalu J.B."/>
            <person name="Kam C."/>
            <person name="Kashfia A."/>
            <person name="Keebler J."/>
            <person name="Kisamo H."/>
            <person name="Kovar C.L."/>
            <person name="Lago L.A."/>
            <person name="Lai C.-Y."/>
            <person name="Laidlaw J."/>
            <person name="Lara F."/>
            <person name="Le T.-K."/>
            <person name="Lee S.L."/>
            <person name="Legall F.H."/>
            <person name="Lemon S.J."/>
            <person name="Lewis L.R."/>
            <person name="Li B."/>
            <person name="Liu Y."/>
            <person name="Liu Y.-S."/>
            <person name="Lopez J."/>
            <person name="Lozado R.J."/>
            <person name="Lu J."/>
            <person name="Madu R.C."/>
            <person name="Maheshwari M."/>
            <person name="Maheshwari R."/>
            <person name="Malloy K."/>
            <person name="Martinez E."/>
            <person name="Mathew T."/>
            <person name="Mercado I.C."/>
            <person name="Mercado C."/>
            <person name="Meyer B."/>
            <person name="Montgomery K."/>
            <person name="Morgan M.B."/>
            <person name="Munidasa M."/>
            <person name="Nazareth L.V."/>
            <person name="Nelson J."/>
            <person name="Ng B.M."/>
            <person name="Nguyen N.B."/>
            <person name="Nguyen P.Q."/>
            <person name="Nguyen T."/>
            <person name="Obregon M."/>
            <person name="Okwuonu G.O."/>
            <person name="Onwere C.G."/>
            <person name="Orozco G."/>
            <person name="Parra A."/>
            <person name="Patel S."/>
            <person name="Patil S."/>
            <person name="Perez A."/>
            <person name="Perez Y."/>
            <person name="Pham C."/>
            <person name="Primus E.L."/>
            <person name="Pu L.-L."/>
            <person name="Puazo M."/>
            <person name="Qin X."/>
            <person name="Quiroz J.B."/>
            <person name="Reese J."/>
            <person name="Richards S."/>
            <person name="Rives C.M."/>
            <person name="Robberts R."/>
            <person name="Ruiz S.J."/>
            <person name="Ruiz M.J."/>
            <person name="Santibanez J."/>
            <person name="Schneider B.W."/>
            <person name="Sisson I."/>
            <person name="Smith M."/>
            <person name="Sodergren E."/>
            <person name="Song X.-Z."/>
            <person name="Song B.B."/>
            <person name="Summersgill H."/>
            <person name="Thelus R."/>
            <person name="Thornton R.D."/>
            <person name="Trejos Z.Y."/>
            <person name="Usmani K."/>
            <person name="Vattathil S."/>
            <person name="Villasana D."/>
            <person name="Walker D.L."/>
            <person name="Wang S."/>
            <person name="Wang K."/>
            <person name="White C.S."/>
            <person name="Williams A.C."/>
            <person name="Williamson J."/>
            <person name="Wilson K."/>
            <person name="Woghiren I.O."/>
            <person name="Woodworth J.R."/>
            <person name="Worley K.C."/>
            <person name="Wright R.A."/>
            <person name="Wu W."/>
            <person name="Young L."/>
            <person name="Zhang L."/>
            <person name="Zhang J."/>
            <person name="Zhu Y."/>
            <person name="Muzny D.M."/>
            <person name="Weinstock G."/>
            <person name="Gibbs R.A."/>
        </authorList>
    </citation>
    <scope>NUCLEOTIDE SEQUENCE [LARGE SCALE GENOMIC DNA]</scope>
    <source>
        <strain evidence="2">LSR1</strain>
    </source>
</reference>
<dbReference type="Proteomes" id="UP000007819">
    <property type="component" value="Chromosome A1"/>
</dbReference>
<dbReference type="OrthoDB" id="6630070at2759"/>
<evidence type="ECO:0000313" key="2">
    <source>
        <dbReference type="Proteomes" id="UP000007819"/>
    </source>
</evidence>
<protein>
    <submittedName>
        <fullName evidence="1">Uncharacterized protein</fullName>
    </submittedName>
</protein>
<dbReference type="GeneID" id="100574565"/>
<evidence type="ECO:0000313" key="1">
    <source>
        <dbReference type="EnsemblMetazoa" id="XP_029343486.1"/>
    </source>
</evidence>
<dbReference type="AlphaFoldDB" id="A0A8R2JPQ6"/>
<organism evidence="1 2">
    <name type="scientific">Acyrthosiphon pisum</name>
    <name type="common">Pea aphid</name>
    <dbReference type="NCBI Taxonomy" id="7029"/>
    <lineage>
        <taxon>Eukaryota</taxon>
        <taxon>Metazoa</taxon>
        <taxon>Ecdysozoa</taxon>
        <taxon>Arthropoda</taxon>
        <taxon>Hexapoda</taxon>
        <taxon>Insecta</taxon>
        <taxon>Pterygota</taxon>
        <taxon>Neoptera</taxon>
        <taxon>Paraneoptera</taxon>
        <taxon>Hemiptera</taxon>
        <taxon>Sternorrhyncha</taxon>
        <taxon>Aphidomorpha</taxon>
        <taxon>Aphidoidea</taxon>
        <taxon>Aphididae</taxon>
        <taxon>Macrosiphini</taxon>
        <taxon>Acyrthosiphon</taxon>
    </lineage>
</organism>
<name>A0A8R2JPQ6_ACYPI</name>
<dbReference type="RefSeq" id="XP_029343486.1">
    <property type="nucleotide sequence ID" value="XM_029487626.1"/>
</dbReference>
<proteinExistence type="predicted"/>